<dbReference type="InterPro" id="IPR027417">
    <property type="entry name" value="P-loop_NTPase"/>
</dbReference>
<feature type="compositionally biased region" description="Low complexity" evidence="1">
    <location>
        <begin position="8"/>
        <end position="20"/>
    </location>
</feature>
<feature type="compositionally biased region" description="Basic and acidic residues" evidence="1">
    <location>
        <begin position="22"/>
        <end position="37"/>
    </location>
</feature>
<reference evidence="2 3" key="1">
    <citation type="submission" date="2024-12" db="EMBL/GenBank/DDBJ databases">
        <title>Forecasting of Potato common scab and diversities of Pathogenic streptomyces spp. in china.</title>
        <authorList>
            <person name="Handique U."/>
            <person name="Wu J."/>
        </authorList>
    </citation>
    <scope>NUCLEOTIDE SEQUENCE [LARGE SCALE GENOMIC DNA]</scope>
    <source>
        <strain evidence="2 3">ZRIMU1585</strain>
    </source>
</reference>
<sequence length="1269" mass="140621">MRKEHAGRQALAQQLGQLGEALDEKRKTQKAAVEEANRRRREAAGRSVDVPWPRNEGGADLPLQTVNGWFPKQERSKEPSLPQDFDDMWSVVAVMLEWATQKDNRYVEGRLRPGWKRLYEDAHRGTTLDEEVRGYLVAARKAAEKHPYPNLSEPPSLAEVYVRQRSRAAARDGHAVPGEGSTAGRSGTGLAVPGEPAEAVFRKADRVCVLIAGPGTGKSTLLRARLRDTAGELLDGTHSPGKSGPAVPVWVSARALAGEDTQVPDVLAAATARLSRFGRHPELTRDRFLQRPWTGAHWQLLVDGLDELPNADERRAVLEKLANAVAAEPPLYRCVVATRPLAEGELGVLDQVLGLKAPHYELQAFAPHDLRDYMEKYFSTRWPRQEATQRARHFADALRRASLDELARTPLMAFMLCQLYLAEPERPLPDGRAAVYEAFTDLVYENNHSKRVADSHEESIERLVESVQSPRARKEADAAARRVHERLPELIGYLAHRRLSDHRTPVTEALASHEAVQRPGRIRPDRWDAFLENLLRHTGLLVHHADGLGFPHQTFVEYHAAAEIRHRLVVERSLTGDALIHQVYGEHWADPTWHETLVLVAGMVEPRLTGQIVDHLLAADPLWFVRRPGAFASETPHHIVLAARCLGEVRDPGTLDAQCSAVVNTVIALIEHMITGKTSPYSSLIRAVEETLPPVLGRLGAGNPAISRRYHDWYRARGQFLSVTRFGEDFVSVQVPPAACVGAALLRDNSEFRESLVGKAVFGPAPADREEALRALIQEWPDDPQVAGLLREFAETDPDGDVRRGSLQLFAMTRHQDRSTRDWLRTCLTDHDRYLRQGALAALADGWSNEPETFTLVRRSATEDRDDSVRITAVRSIADGWPYDPDAAAVVRDRAARDPDPHLRCRVFSILVEGWPDDPQTVALLRSAAADTGSEGWVREAAKRALARTEPRPADPAPARSTSSPVAEDPRHAALKPLVVDRRTDAKSPVLLREQARNHPDETVRVAAVRALAAEWHTHRATLPWLGELVTSDTSEPVVQAALLAAYLAWPDHPDVRALLRGVARAKGPSRARELAVLALAAGWRSDPATESLLRELAVEGNAEFVRAAAVRTLGAGWSDNPDTVELLHDRAENDPEPHVRGTAVQALVTNFRTRQTAVLLRRRAIDDPDDHLRATAVYDLAAGWRDPETCELLRRIVTSGTGPISRGAAVQALAGGWRDDPVTEKLLRERAVDDSDWDLQREAVTALVARWPHDPQIRALADSLSDEG</sequence>
<evidence type="ECO:0000313" key="3">
    <source>
        <dbReference type="Proteomes" id="UP001631993"/>
    </source>
</evidence>
<dbReference type="EMBL" id="JBJVNE010000012">
    <property type="protein sequence ID" value="MFM9649194.1"/>
    <property type="molecule type" value="Genomic_DNA"/>
</dbReference>
<feature type="region of interest" description="Disordered" evidence="1">
    <location>
        <begin position="169"/>
        <end position="191"/>
    </location>
</feature>
<dbReference type="Pfam" id="PF13646">
    <property type="entry name" value="HEAT_2"/>
    <property type="match status" value="3"/>
</dbReference>
<evidence type="ECO:0000313" key="2">
    <source>
        <dbReference type="EMBL" id="MFM9649194.1"/>
    </source>
</evidence>
<feature type="region of interest" description="Disordered" evidence="1">
    <location>
        <begin position="1"/>
        <end position="65"/>
    </location>
</feature>
<dbReference type="InterPro" id="IPR011989">
    <property type="entry name" value="ARM-like"/>
</dbReference>
<dbReference type="Gene3D" id="3.40.50.300">
    <property type="entry name" value="P-loop containing nucleotide triphosphate hydrolases"/>
    <property type="match status" value="1"/>
</dbReference>
<organism evidence="2 3">
    <name type="scientific">Streptomyces galilaeus</name>
    <dbReference type="NCBI Taxonomy" id="33899"/>
    <lineage>
        <taxon>Bacteria</taxon>
        <taxon>Bacillati</taxon>
        <taxon>Actinomycetota</taxon>
        <taxon>Actinomycetes</taxon>
        <taxon>Kitasatosporales</taxon>
        <taxon>Streptomycetaceae</taxon>
        <taxon>Streptomyces</taxon>
    </lineage>
</organism>
<dbReference type="PANTHER" id="PTHR12697:SF5">
    <property type="entry name" value="DEOXYHYPUSINE HYDROXYLASE"/>
    <property type="match status" value="1"/>
</dbReference>
<dbReference type="Proteomes" id="UP001631993">
    <property type="component" value="Unassembled WGS sequence"/>
</dbReference>
<dbReference type="InterPro" id="IPR016024">
    <property type="entry name" value="ARM-type_fold"/>
</dbReference>
<evidence type="ECO:0000256" key="1">
    <source>
        <dbReference type="SAM" id="MobiDB-lite"/>
    </source>
</evidence>
<proteinExistence type="predicted"/>
<feature type="compositionally biased region" description="Basic and acidic residues" evidence="1">
    <location>
        <begin position="942"/>
        <end position="953"/>
    </location>
</feature>
<comment type="caution">
    <text evidence="2">The sequence shown here is derived from an EMBL/GenBank/DDBJ whole genome shotgun (WGS) entry which is preliminary data.</text>
</comment>
<protein>
    <submittedName>
        <fullName evidence="2">HEAT repeat domain-containing protein</fullName>
    </submittedName>
</protein>
<name>A0ABW9IL30_STRGJ</name>
<accession>A0ABW9IL30</accession>
<gene>
    <name evidence="2" type="ORF">ACKI1S_23985</name>
</gene>
<dbReference type="SMART" id="SM00567">
    <property type="entry name" value="EZ_HEAT"/>
    <property type="match status" value="5"/>
</dbReference>
<dbReference type="SUPFAM" id="SSF48371">
    <property type="entry name" value="ARM repeat"/>
    <property type="match status" value="2"/>
</dbReference>
<dbReference type="PANTHER" id="PTHR12697">
    <property type="entry name" value="PBS LYASE HEAT-LIKE PROTEIN"/>
    <property type="match status" value="1"/>
</dbReference>
<dbReference type="InterPro" id="IPR004155">
    <property type="entry name" value="PBS_lyase_HEAT"/>
</dbReference>
<dbReference type="Gene3D" id="1.25.10.10">
    <property type="entry name" value="Leucine-rich Repeat Variant"/>
    <property type="match status" value="3"/>
</dbReference>
<feature type="region of interest" description="Disordered" evidence="1">
    <location>
        <begin position="942"/>
        <end position="977"/>
    </location>
</feature>
<dbReference type="RefSeq" id="WP_369277005.1">
    <property type="nucleotide sequence ID" value="NZ_JBJVMW010000026.1"/>
</dbReference>
<keyword evidence="3" id="KW-1185">Reference proteome</keyword>